<gene>
    <name evidence="2" type="primary">phrA</name>
    <name evidence="2" type="ordered locus">CRES_2142</name>
</gene>
<dbReference type="GO" id="GO:0009416">
    <property type="term" value="P:response to light stimulus"/>
    <property type="evidence" value="ECO:0007669"/>
    <property type="project" value="TreeGrafter"/>
</dbReference>
<dbReference type="InterPro" id="IPR014729">
    <property type="entry name" value="Rossmann-like_a/b/a_fold"/>
</dbReference>
<organism evidence="2 3">
    <name type="scientific">Corynebacterium resistens (strain DSM 45100 / JCM 12819 / GTC 2026 / SICGH 158)</name>
    <dbReference type="NCBI Taxonomy" id="662755"/>
    <lineage>
        <taxon>Bacteria</taxon>
        <taxon>Bacillati</taxon>
        <taxon>Actinomycetota</taxon>
        <taxon>Actinomycetes</taxon>
        <taxon>Mycobacteriales</taxon>
        <taxon>Corynebacteriaceae</taxon>
        <taxon>Corynebacterium</taxon>
    </lineage>
</organism>
<dbReference type="InterPro" id="IPR006050">
    <property type="entry name" value="DNA_photolyase_N"/>
</dbReference>
<evidence type="ECO:0000313" key="3">
    <source>
        <dbReference type="Proteomes" id="UP000000492"/>
    </source>
</evidence>
<dbReference type="EC" id="4.1.99.3" evidence="2"/>
<dbReference type="eggNOG" id="COG0415">
    <property type="taxonomic scope" value="Bacteria"/>
</dbReference>
<feature type="domain" description="Photolyase/cryptochrome alpha/beta" evidence="1">
    <location>
        <begin position="8"/>
        <end position="136"/>
    </location>
</feature>
<dbReference type="Gene3D" id="3.40.50.620">
    <property type="entry name" value="HUPs"/>
    <property type="match status" value="1"/>
</dbReference>
<dbReference type="SUPFAM" id="SSF52425">
    <property type="entry name" value="Cryptochrome/photolyase, N-terminal domain"/>
    <property type="match status" value="1"/>
</dbReference>
<dbReference type="Pfam" id="PF00875">
    <property type="entry name" value="DNA_photolyase"/>
    <property type="match status" value="1"/>
</dbReference>
<dbReference type="OrthoDB" id="9772484at2"/>
<dbReference type="RefSeq" id="WP_013889474.1">
    <property type="nucleotide sequence ID" value="NC_015673.1"/>
</dbReference>
<dbReference type="KEGG" id="crd:CRES_2142"/>
<dbReference type="EMBL" id="CP002857">
    <property type="protein sequence ID" value="AEI10495.1"/>
    <property type="molecule type" value="Genomic_DNA"/>
</dbReference>
<dbReference type="GO" id="GO:0071949">
    <property type="term" value="F:FAD binding"/>
    <property type="evidence" value="ECO:0007669"/>
    <property type="project" value="TreeGrafter"/>
</dbReference>
<dbReference type="InterPro" id="IPR036155">
    <property type="entry name" value="Crypto/Photolyase_N_sf"/>
</dbReference>
<proteinExistence type="predicted"/>
<dbReference type="GO" id="GO:0003677">
    <property type="term" value="F:DNA binding"/>
    <property type="evidence" value="ECO:0007669"/>
    <property type="project" value="TreeGrafter"/>
</dbReference>
<dbReference type="GO" id="GO:0003904">
    <property type="term" value="F:deoxyribodipyrimidine photo-lyase activity"/>
    <property type="evidence" value="ECO:0007669"/>
    <property type="project" value="UniProtKB-EC"/>
</dbReference>
<evidence type="ECO:0000313" key="2">
    <source>
        <dbReference type="EMBL" id="AEI10495.1"/>
    </source>
</evidence>
<dbReference type="Gene3D" id="1.25.40.80">
    <property type="match status" value="1"/>
</dbReference>
<keyword evidence="2" id="KW-0456">Lyase</keyword>
<dbReference type="STRING" id="662755.CRES_2142"/>
<dbReference type="Proteomes" id="UP000000492">
    <property type="component" value="Chromosome"/>
</dbReference>
<protein>
    <submittedName>
        <fullName evidence="2">Deoxyribodipyrimidine photo-lyase</fullName>
        <ecNumber evidence="2">4.1.99.3</ecNumber>
    </submittedName>
</protein>
<evidence type="ECO:0000259" key="1">
    <source>
        <dbReference type="PROSITE" id="PS51645"/>
    </source>
</evidence>
<dbReference type="AlphaFoldDB" id="F8E3G9"/>
<dbReference type="PANTHER" id="PTHR11455:SF9">
    <property type="entry name" value="CRYPTOCHROME CIRCADIAN CLOCK 5 ISOFORM X1"/>
    <property type="match status" value="1"/>
</dbReference>
<reference evidence="2 3" key="1">
    <citation type="journal article" date="2012" name="BMC Genomics">
        <title>Complete genome sequence, lifestyle, and multi-drug resistance of the human pathogen Corynebacterium resistens DSM 45100 isolated from blood samples of a leukemia patient.</title>
        <authorList>
            <person name="Schroder J."/>
            <person name="Maus I."/>
            <person name="Meyer K."/>
            <person name="Wordemann S."/>
            <person name="Blom J."/>
            <person name="Jaenicke S."/>
            <person name="Schneider J."/>
            <person name="Trost E."/>
            <person name="Tauch A."/>
        </authorList>
    </citation>
    <scope>NUCLEOTIDE SEQUENCE [LARGE SCALE GENOMIC DNA]</scope>
    <source>
        <strain evidence="3">DSM 45100 / JCM 12819 / CCUG 50093 / GTC 2026 / SICGH 158</strain>
    </source>
</reference>
<sequence length="265" mass="28843">MADNSGAGPTLVWFRDDLRLRDNPALTWAASRGPVVGVFILESPEATHARPLGAAAAWFQHKAIRGLHDELAAHNVPLLLAAGDPREVIPSLAAQLAGAVTWSRRYHQPFIDLDAHVKTALANQGTEAKSHSGYLLSEPWMIRTGQGTPYRKFTPFARNVEDFATGDIAENPPLDIPAGLHGPRDLELDYPEWELSSLAAEPAWTKKLQSHWEAGESGALNTLQQFVATLSGENLPASSAEVRLGYSDGRDYPAVTRTWVIGTIQ</sequence>
<keyword evidence="3" id="KW-1185">Reference proteome</keyword>
<dbReference type="PROSITE" id="PS51645">
    <property type="entry name" value="PHR_CRY_ALPHA_BETA"/>
    <property type="match status" value="1"/>
</dbReference>
<dbReference type="HOGENOM" id="CLU_010348_2_2_11"/>
<name>F8E3G9_CORRG</name>
<dbReference type="PANTHER" id="PTHR11455">
    <property type="entry name" value="CRYPTOCHROME"/>
    <property type="match status" value="1"/>
</dbReference>
<accession>F8E3G9</accession>
<dbReference type="InterPro" id="IPR002081">
    <property type="entry name" value="Cryptochrome/DNA_photolyase_1"/>
</dbReference>